<evidence type="ECO:0000256" key="2">
    <source>
        <dbReference type="ARBA" id="ARBA00022857"/>
    </source>
</evidence>
<dbReference type="HAMAP" id="MF_00150">
    <property type="entry name" value="ArgC_type1"/>
    <property type="match status" value="1"/>
</dbReference>
<sequence>MSSTIKTAILGGGGFVGMEIYRILKKQVNVSIEFVSSESLVDQPVEKYYRMFKNKNKQLKFKPISQLEDGYDVIFSCLPTGVLPIYIDRIKSKSKVIFNVSGDFRLQDQYQLEKYYPQTLNTNTYLESQYYIPEFHELDKESKIINLPGCMAVASIYSLYPLVKNNLIENKIVIDAKTGSSGGGKKSTEHPAERAHNLRPHKVHGHRHKPEICHVFESMFGIALDLQFSTYSLDLPRGIMVTSYTQLKEDISEIDVKKSYFRDYKGMPFIDYIKDTRGGRFNPMIKSVAGTNRVEVAAYVDGRNCVSICTLDNLIKGAAGQAIQAFNQYFGYPEFQSLNFHNEGMWP</sequence>
<evidence type="ECO:0000256" key="1">
    <source>
        <dbReference type="ARBA" id="ARBA00022605"/>
    </source>
</evidence>
<dbReference type="Proteomes" id="UP000790580">
    <property type="component" value="Unassembled WGS sequence"/>
</dbReference>
<dbReference type="Gene3D" id="3.30.360.10">
    <property type="entry name" value="Dihydrodipicolinate Reductase, domain 2"/>
    <property type="match status" value="1"/>
</dbReference>
<evidence type="ECO:0000256" key="3">
    <source>
        <dbReference type="ARBA" id="ARBA00023002"/>
    </source>
</evidence>
<dbReference type="Pfam" id="PF01118">
    <property type="entry name" value="Semialdhyde_dh"/>
    <property type="match status" value="1"/>
</dbReference>
<dbReference type="GO" id="GO:0003942">
    <property type="term" value="F:N-acetyl-gamma-glutamyl-phosphate reductase activity"/>
    <property type="evidence" value="ECO:0007669"/>
    <property type="project" value="UniProtKB-EC"/>
</dbReference>
<comment type="subcellular location">
    <subcellularLocation>
        <location evidence="4">Cytoplasm</location>
    </subcellularLocation>
</comment>
<dbReference type="NCBIfam" id="TIGR01850">
    <property type="entry name" value="argC"/>
    <property type="match status" value="1"/>
</dbReference>
<dbReference type="EMBL" id="JAHQCR010000077">
    <property type="protein sequence ID" value="MBU9723429.1"/>
    <property type="molecule type" value="Genomic_DNA"/>
</dbReference>
<dbReference type="PANTHER" id="PTHR32338">
    <property type="entry name" value="N-ACETYL-GAMMA-GLUTAMYL-PHOSPHATE REDUCTASE, CHLOROPLASTIC-RELATED-RELATED"/>
    <property type="match status" value="1"/>
</dbReference>
<dbReference type="InterPro" id="IPR050085">
    <property type="entry name" value="AGPR"/>
</dbReference>
<comment type="pathway">
    <text evidence="4">Amino-acid biosynthesis; L-arginine biosynthesis; N(2)-acetyl-L-ornithine from L-glutamate: step 3/4.</text>
</comment>
<dbReference type="Gene3D" id="3.40.50.720">
    <property type="entry name" value="NAD(P)-binding Rossmann-like Domain"/>
    <property type="match status" value="1"/>
</dbReference>
<dbReference type="EC" id="1.2.1.38" evidence="4"/>
<keyword evidence="7" id="KW-1185">Reference proteome</keyword>
<dbReference type="SMART" id="SM00859">
    <property type="entry name" value="Semialdhyde_dh"/>
    <property type="match status" value="1"/>
</dbReference>
<dbReference type="SUPFAM" id="SSF51735">
    <property type="entry name" value="NAD(P)-binding Rossmann-fold domains"/>
    <property type="match status" value="1"/>
</dbReference>
<organism evidence="6 7">
    <name type="scientific">Evansella alkalicola</name>
    <dbReference type="NCBI Taxonomy" id="745819"/>
    <lineage>
        <taxon>Bacteria</taxon>
        <taxon>Bacillati</taxon>
        <taxon>Bacillota</taxon>
        <taxon>Bacilli</taxon>
        <taxon>Bacillales</taxon>
        <taxon>Bacillaceae</taxon>
        <taxon>Evansella</taxon>
    </lineage>
</organism>
<keyword evidence="1 4" id="KW-0028">Amino-acid biosynthesis</keyword>
<evidence type="ECO:0000259" key="5">
    <source>
        <dbReference type="SMART" id="SM00859"/>
    </source>
</evidence>
<keyword evidence="3 4" id="KW-0560">Oxidoreductase</keyword>
<evidence type="ECO:0000313" key="7">
    <source>
        <dbReference type="Proteomes" id="UP000790580"/>
    </source>
</evidence>
<feature type="active site" evidence="4">
    <location>
        <position position="150"/>
    </location>
</feature>
<evidence type="ECO:0000313" key="6">
    <source>
        <dbReference type="EMBL" id="MBU9723429.1"/>
    </source>
</evidence>
<keyword evidence="4" id="KW-0055">Arginine biosynthesis</keyword>
<dbReference type="InterPro" id="IPR058924">
    <property type="entry name" value="AGPR_dimerisation_dom"/>
</dbReference>
<dbReference type="SUPFAM" id="SSF55347">
    <property type="entry name" value="Glyceraldehyde-3-phosphate dehydrogenase-like, C-terminal domain"/>
    <property type="match status" value="1"/>
</dbReference>
<dbReference type="InterPro" id="IPR000534">
    <property type="entry name" value="Semialdehyde_DH_NAD-bd"/>
</dbReference>
<dbReference type="CDD" id="cd23939">
    <property type="entry name" value="AGPR_1_C_LysY"/>
    <property type="match status" value="1"/>
</dbReference>
<keyword evidence="4" id="KW-0963">Cytoplasm</keyword>
<feature type="domain" description="Semialdehyde dehydrogenase NAD-binding" evidence="5">
    <location>
        <begin position="6"/>
        <end position="143"/>
    </location>
</feature>
<gene>
    <name evidence="4 6" type="primary">argC</name>
    <name evidence="6" type="ORF">KS407_18590</name>
</gene>
<protein>
    <recommendedName>
        <fullName evidence="4">N-acetyl-gamma-glutamyl-phosphate reductase</fullName>
        <shortName evidence="4">AGPR</shortName>
        <ecNumber evidence="4">1.2.1.38</ecNumber>
    </recommendedName>
    <alternativeName>
        <fullName evidence="4">N-acetyl-glutamate semialdehyde dehydrogenase</fullName>
        <shortName evidence="4">NAGSA dehydrogenase</shortName>
    </alternativeName>
</protein>
<dbReference type="InterPro" id="IPR000706">
    <property type="entry name" value="AGPR_type-1"/>
</dbReference>
<evidence type="ECO:0000256" key="4">
    <source>
        <dbReference type="HAMAP-Rule" id="MF_00150"/>
    </source>
</evidence>
<name>A0ABS6JXU9_9BACI</name>
<comment type="caution">
    <text evidence="6">The sequence shown here is derived from an EMBL/GenBank/DDBJ whole genome shotgun (WGS) entry which is preliminary data.</text>
</comment>
<dbReference type="RefSeq" id="WP_088073348.1">
    <property type="nucleotide sequence ID" value="NZ_JAHQCR010000077.1"/>
</dbReference>
<comment type="catalytic activity">
    <reaction evidence="4">
        <text>N-acetyl-L-glutamate 5-semialdehyde + phosphate + NADP(+) = N-acetyl-L-glutamyl 5-phosphate + NADPH + H(+)</text>
        <dbReference type="Rhea" id="RHEA:21588"/>
        <dbReference type="ChEBI" id="CHEBI:15378"/>
        <dbReference type="ChEBI" id="CHEBI:29123"/>
        <dbReference type="ChEBI" id="CHEBI:43474"/>
        <dbReference type="ChEBI" id="CHEBI:57783"/>
        <dbReference type="ChEBI" id="CHEBI:57936"/>
        <dbReference type="ChEBI" id="CHEBI:58349"/>
        <dbReference type="EC" id="1.2.1.38"/>
    </reaction>
</comment>
<reference evidence="6 7" key="1">
    <citation type="submission" date="2021-06" db="EMBL/GenBank/DDBJ databases">
        <title>Bacillus sp. RD4P76, an endophyte from a halophyte.</title>
        <authorList>
            <person name="Sun J.-Q."/>
        </authorList>
    </citation>
    <scope>NUCLEOTIDE SEQUENCE [LARGE SCALE GENOMIC DNA]</scope>
    <source>
        <strain evidence="6 7">JCM 17098</strain>
    </source>
</reference>
<comment type="similarity">
    <text evidence="4">Belongs to the NAGSA dehydrogenase family. Type 1 subfamily.</text>
</comment>
<keyword evidence="2 4" id="KW-0521">NADP</keyword>
<dbReference type="InterPro" id="IPR036291">
    <property type="entry name" value="NAD(P)-bd_dom_sf"/>
</dbReference>
<proteinExistence type="inferred from homology"/>
<comment type="function">
    <text evidence="4">Catalyzes the NADPH-dependent reduction of N-acetyl-5-glutamyl phosphate to yield N-acetyl-L-glutamate 5-semialdehyde.</text>
</comment>
<dbReference type="Pfam" id="PF22698">
    <property type="entry name" value="Semialdhyde_dhC_1"/>
    <property type="match status" value="1"/>
</dbReference>
<accession>A0ABS6JXU9</accession>